<keyword evidence="2" id="KW-1185">Reference proteome</keyword>
<reference evidence="2" key="1">
    <citation type="submission" date="2017-04" db="EMBL/GenBank/DDBJ databases">
        <authorList>
            <person name="Varghese N."/>
            <person name="Submissions S."/>
        </authorList>
    </citation>
    <scope>NUCLEOTIDE SEQUENCE [LARGE SCALE GENOMIC DNA]</scope>
    <source>
        <strain evidence="2">RKEM611</strain>
    </source>
</reference>
<proteinExistence type="predicted"/>
<protein>
    <submittedName>
        <fullName evidence="1">Uncharacterized protein</fullName>
    </submittedName>
</protein>
<name>A0A1Y6CGV7_9BACT</name>
<evidence type="ECO:0000313" key="1">
    <source>
        <dbReference type="EMBL" id="SMF54381.1"/>
    </source>
</evidence>
<dbReference type="AlphaFoldDB" id="A0A1Y6CGV7"/>
<dbReference type="EMBL" id="FWZT01000017">
    <property type="protein sequence ID" value="SMF54381.1"/>
    <property type="molecule type" value="Genomic_DNA"/>
</dbReference>
<organism evidence="1 2">
    <name type="scientific">Pseudobacteriovorax antillogorgiicola</name>
    <dbReference type="NCBI Taxonomy" id="1513793"/>
    <lineage>
        <taxon>Bacteria</taxon>
        <taxon>Pseudomonadati</taxon>
        <taxon>Bdellovibrionota</taxon>
        <taxon>Oligoflexia</taxon>
        <taxon>Oligoflexales</taxon>
        <taxon>Pseudobacteriovoracaceae</taxon>
        <taxon>Pseudobacteriovorax</taxon>
    </lineage>
</organism>
<gene>
    <name evidence="1" type="ORF">SAMN06296036_1171</name>
</gene>
<sequence>MLRIFKLLSLLLISLLGHSAFSKTLDSKLLKKIPFGVVEVVLPQTWDLPSRWQVLQP</sequence>
<evidence type="ECO:0000313" key="2">
    <source>
        <dbReference type="Proteomes" id="UP000192907"/>
    </source>
</evidence>
<dbReference type="RefSeq" id="WP_159455513.1">
    <property type="nucleotide sequence ID" value="NZ_FWZT01000017.1"/>
</dbReference>
<accession>A0A1Y6CGV7</accession>
<dbReference type="Proteomes" id="UP000192907">
    <property type="component" value="Unassembled WGS sequence"/>
</dbReference>